<name>A0A1H8Y2E9_9PSEU</name>
<feature type="region of interest" description="Disordered" evidence="1">
    <location>
        <begin position="208"/>
        <end position="231"/>
    </location>
</feature>
<gene>
    <name evidence="2" type="ORF">SAMN04489732_110265</name>
</gene>
<dbReference type="Proteomes" id="UP000198582">
    <property type="component" value="Unassembled WGS sequence"/>
</dbReference>
<dbReference type="AlphaFoldDB" id="A0A1H8Y2E9"/>
<evidence type="ECO:0000313" key="2">
    <source>
        <dbReference type="EMBL" id="SEP46480.1"/>
    </source>
</evidence>
<protein>
    <submittedName>
        <fullName evidence="2">Uncharacterized protein</fullName>
    </submittedName>
</protein>
<dbReference type="STRING" id="394193.SAMN04489732_110265"/>
<dbReference type="EMBL" id="FOEF01000010">
    <property type="protein sequence ID" value="SEP46480.1"/>
    <property type="molecule type" value="Genomic_DNA"/>
</dbReference>
<reference evidence="2 3" key="1">
    <citation type="submission" date="2016-10" db="EMBL/GenBank/DDBJ databases">
        <authorList>
            <person name="de Groot N.N."/>
        </authorList>
    </citation>
    <scope>NUCLEOTIDE SEQUENCE [LARGE SCALE GENOMIC DNA]</scope>
    <source>
        <strain evidence="2 3">DSM 44993</strain>
    </source>
</reference>
<evidence type="ECO:0000313" key="3">
    <source>
        <dbReference type="Proteomes" id="UP000198582"/>
    </source>
</evidence>
<proteinExistence type="predicted"/>
<keyword evidence="3" id="KW-1185">Reference proteome</keyword>
<sequence>MSALAALVRALAHRLPEEERELISLELGESVHDPGTVSTTPAEHTATGSGPDWKYLWSALTNASEHAGRIEALLEQKQAFFDFEDITGAAKALREQIDSAYNLMCIAPRMDELELHTGDDLDTVRLAVDLRRAEIVDAELAPMRPKPAPDTPTWTIDYDEHGGFVATSSDQTGDGTTPWKFWGSAATADSAAHTLTWYFLDRPPHIDFDPPQIPRPCARTGPDSDRSREGPSVLDLLKRRGPIYEQHLTACRSAREVLREHPDDIKSHLAKRAAQLNTTDPQLDEQSVLNPLGSPRNHDHDGFAITVQWVPTHLVVGTDHRRWGDFGDHRPYIPFDIVQGLLTNDLDAFIDELFGRRITLLRTPAWAGPLYRVGENGNHRIHTARMLNLPWLAAAVAVEATAPSWDMLDLITDDPDTTSQRDQPFEKRIHDRTLLVAGLIRREIIDGELTDNGPQPTLHCHRLPAAWLLRPAQFATKVNAVYESRYPGALAQLGIPIEVGTDPDAWTRWLTAT</sequence>
<evidence type="ECO:0000256" key="1">
    <source>
        <dbReference type="SAM" id="MobiDB-lite"/>
    </source>
</evidence>
<accession>A0A1H8Y2E9</accession>
<organism evidence="2 3">
    <name type="scientific">Amycolatopsis saalfeldensis</name>
    <dbReference type="NCBI Taxonomy" id="394193"/>
    <lineage>
        <taxon>Bacteria</taxon>
        <taxon>Bacillati</taxon>
        <taxon>Actinomycetota</taxon>
        <taxon>Actinomycetes</taxon>
        <taxon>Pseudonocardiales</taxon>
        <taxon>Pseudonocardiaceae</taxon>
        <taxon>Amycolatopsis</taxon>
    </lineage>
</organism>